<dbReference type="Proteomes" id="UP000817658">
    <property type="component" value="Chromosome 1"/>
</dbReference>
<organism evidence="1">
    <name type="scientific">Oryza sativa subsp. japonica</name>
    <name type="common">Rice</name>
    <dbReference type="NCBI Taxonomy" id="39947"/>
    <lineage>
        <taxon>Eukaryota</taxon>
        <taxon>Viridiplantae</taxon>
        <taxon>Streptophyta</taxon>
        <taxon>Embryophyta</taxon>
        <taxon>Tracheophyta</taxon>
        <taxon>Spermatophyta</taxon>
        <taxon>Magnoliopsida</taxon>
        <taxon>Liliopsida</taxon>
        <taxon>Poales</taxon>
        <taxon>Poaceae</taxon>
        <taxon>BOP clade</taxon>
        <taxon>Oryzoideae</taxon>
        <taxon>Oryzeae</taxon>
        <taxon>Oryzinae</taxon>
        <taxon>Oryza</taxon>
        <taxon>Oryza sativa</taxon>
    </lineage>
</organism>
<evidence type="ECO:0000313" key="1">
    <source>
        <dbReference type="EMBL" id="BAD73759.1"/>
    </source>
</evidence>
<name>Q5QLF8_ORYSJ</name>
<accession>Q5QLF8</accession>
<gene>
    <name evidence="1" type="primary">P0019E03.23</name>
</gene>
<reference evidence="1" key="1">
    <citation type="journal article" date="2002" name="Nature">
        <title>The genome sequence and structure of rice chromosome 1.</title>
        <authorList>
            <person name="Sasaki T."/>
            <person name="Matsumoto T."/>
            <person name="Yamamoto K."/>
            <person name="Sakata K."/>
            <person name="Baba T."/>
            <person name="Katayose Y."/>
            <person name="Wu J."/>
            <person name="Niimura Y."/>
            <person name="Cheng Z."/>
            <person name="Nagamura Y."/>
            <person name="Antonio B.A."/>
            <person name="Kanamori H."/>
            <person name="Hosokawa S."/>
            <person name="Masukawa M."/>
            <person name="Arikawa K."/>
            <person name="Chiden Y."/>
            <person name="Hayashi M."/>
            <person name="Okamoto M."/>
            <person name="Ando T."/>
            <person name="Aoki H."/>
            <person name="Arita K."/>
            <person name="Hamada M."/>
            <person name="Harada C."/>
            <person name="Hijishita S."/>
            <person name="Honda M."/>
            <person name="Ichikawa Y."/>
            <person name="Idonuma A."/>
            <person name="Iijima M."/>
            <person name="Ikeda M."/>
            <person name="Ikeno M."/>
            <person name="Itoh S."/>
            <person name="Itoh T."/>
            <person name="Itoh Y."/>
            <person name="Itoh Y."/>
            <person name="Iwabuchi A."/>
            <person name="Kamiya K."/>
            <person name="Karasawa W."/>
            <person name="Katagiri S."/>
            <person name="Kikuta A."/>
            <person name="Kobayashi N."/>
            <person name="Kono I."/>
            <person name="Machita K."/>
            <person name="Maehara T."/>
            <person name="Mizuno H."/>
            <person name="Mizubayashi T."/>
            <person name="Mukai Y."/>
            <person name="Nagasaki H."/>
            <person name="Nakashima M."/>
            <person name="Nakama Y."/>
            <person name="Nakamichi Y."/>
            <person name="Nakamura M."/>
            <person name="Namiki N."/>
            <person name="Negishi M."/>
            <person name="Ohta I."/>
            <person name="Ono N."/>
            <person name="Saji S."/>
            <person name="Sakai K."/>
            <person name="Shibata M."/>
            <person name="Shimokawa T."/>
            <person name="Shomura A."/>
            <person name="Song J."/>
            <person name="Takazaki Y."/>
            <person name="Terasawa K."/>
            <person name="Tsuji K."/>
            <person name="Waki K."/>
            <person name="Yamagata H."/>
            <person name="Yamane H."/>
            <person name="Yoshiki S."/>
            <person name="Yoshihara R."/>
            <person name="Yukawa K."/>
            <person name="Zhong H."/>
            <person name="Iwama H."/>
            <person name="Endo T."/>
            <person name="Ito H."/>
            <person name="Hahn J.H."/>
            <person name="Kim H.I."/>
            <person name="Eun M.Y."/>
            <person name="Yano M."/>
            <person name="Jiang J."/>
            <person name="Gojobori T."/>
        </authorList>
    </citation>
    <scope>NUCLEOTIDE SEQUENCE [LARGE SCALE GENOMIC DNA]</scope>
</reference>
<sequence length="83" mass="9299">MQRVLCGGLRLRRVNRRHEVGREWRGPTRRWMPASVPAWSPQGGPRSAAARRRTCEAARARGSERQVAIRVGDARGRGAVGRN</sequence>
<dbReference type="AlphaFoldDB" id="Q5QLF8"/>
<protein>
    <submittedName>
        <fullName evidence="1">Uncharacterized protein</fullName>
    </submittedName>
</protein>
<proteinExistence type="predicted"/>
<dbReference type="EMBL" id="AP004363">
    <property type="protein sequence ID" value="BAD73759.1"/>
    <property type="molecule type" value="Genomic_DNA"/>
</dbReference>